<reference evidence="1 2" key="1">
    <citation type="submission" date="2020-02" db="EMBL/GenBank/DDBJ databases">
        <authorList>
            <person name="Li X.-J."/>
            <person name="Han X.-M."/>
        </authorList>
    </citation>
    <scope>NUCLEOTIDE SEQUENCE [LARGE SCALE GENOMIC DNA]</scope>
    <source>
        <strain evidence="1 2">CCTCC AB 2017055</strain>
    </source>
</reference>
<keyword evidence="2" id="KW-1185">Reference proteome</keyword>
<gene>
    <name evidence="1" type="ORF">G1H10_10705</name>
</gene>
<dbReference type="InterPro" id="IPR012349">
    <property type="entry name" value="Split_barrel_FMN-bd"/>
</dbReference>
<dbReference type="RefSeq" id="WP_163736695.1">
    <property type="nucleotide sequence ID" value="NZ_JAAGOA010000006.1"/>
</dbReference>
<organism evidence="1 2">
    <name type="scientific">Phytoactinopolyspora halotolerans</name>
    <dbReference type="NCBI Taxonomy" id="1981512"/>
    <lineage>
        <taxon>Bacteria</taxon>
        <taxon>Bacillati</taxon>
        <taxon>Actinomycetota</taxon>
        <taxon>Actinomycetes</taxon>
        <taxon>Jiangellales</taxon>
        <taxon>Jiangellaceae</taxon>
        <taxon>Phytoactinopolyspora</taxon>
    </lineage>
</organism>
<dbReference type="InterPro" id="IPR024747">
    <property type="entry name" value="Pyridox_Oxase-rel"/>
</dbReference>
<proteinExistence type="predicted"/>
<accession>A0A6L9S7Y6</accession>
<evidence type="ECO:0000313" key="2">
    <source>
        <dbReference type="Proteomes" id="UP000475214"/>
    </source>
</evidence>
<dbReference type="AlphaFoldDB" id="A0A6L9S7Y6"/>
<sequence length="145" mass="15784">MADRRQLIPMEREDAIRLLASVSLGRIVFTSQALPAIRPVNHLVDDGDLIVRTHIGAAITSAVTPTTPGVVVAYEADQIDPDSRLGWSVVVTGVATAVTDPDEIARFEGRLEPWIDQPMDQVVRIVPDLVTGYRLTNGTEPAEDM</sequence>
<name>A0A6L9S7Y6_9ACTN</name>
<dbReference type="Pfam" id="PF12900">
    <property type="entry name" value="Pyridox_ox_2"/>
    <property type="match status" value="1"/>
</dbReference>
<evidence type="ECO:0000313" key="1">
    <source>
        <dbReference type="EMBL" id="NEE00638.1"/>
    </source>
</evidence>
<dbReference type="Gene3D" id="2.30.110.10">
    <property type="entry name" value="Electron Transport, Fmn-binding Protein, Chain A"/>
    <property type="match status" value="1"/>
</dbReference>
<dbReference type="EMBL" id="JAAGOA010000006">
    <property type="protein sequence ID" value="NEE00638.1"/>
    <property type="molecule type" value="Genomic_DNA"/>
</dbReference>
<dbReference type="Proteomes" id="UP000475214">
    <property type="component" value="Unassembled WGS sequence"/>
</dbReference>
<comment type="caution">
    <text evidence="1">The sequence shown here is derived from an EMBL/GenBank/DDBJ whole genome shotgun (WGS) entry which is preliminary data.</text>
</comment>
<protein>
    <submittedName>
        <fullName evidence="1">Pyridoxamine 5'-phosphate oxidase family protein</fullName>
    </submittedName>
</protein>
<dbReference type="SUPFAM" id="SSF50475">
    <property type="entry name" value="FMN-binding split barrel"/>
    <property type="match status" value="1"/>
</dbReference>